<protein>
    <submittedName>
        <fullName evidence="1">Uridine kinase</fullName>
    </submittedName>
</protein>
<dbReference type="EMBL" id="JASNFN010000010">
    <property type="protein sequence ID" value="MDP5183055.1"/>
    <property type="molecule type" value="Genomic_DNA"/>
</dbReference>
<proteinExistence type="predicted"/>
<reference evidence="2" key="1">
    <citation type="submission" date="2023-05" db="EMBL/GenBank/DDBJ databases">
        <title>Draft genome of Pseudofrankia sp. BMG5.37.</title>
        <authorList>
            <person name="Gtari M."/>
            <person name="Ghodhbane F."/>
            <person name="Sbissi I."/>
        </authorList>
    </citation>
    <scope>NUCLEOTIDE SEQUENCE [LARGE SCALE GENOMIC DNA]</scope>
    <source>
        <strain evidence="2">BMG 814</strain>
    </source>
</reference>
<organism evidence="1 2">
    <name type="scientific">Blastococcus carthaginiensis</name>
    <dbReference type="NCBI Taxonomy" id="3050034"/>
    <lineage>
        <taxon>Bacteria</taxon>
        <taxon>Bacillati</taxon>
        <taxon>Actinomycetota</taxon>
        <taxon>Actinomycetes</taxon>
        <taxon>Geodermatophilales</taxon>
        <taxon>Geodermatophilaceae</taxon>
        <taxon>Blastococcus</taxon>
    </lineage>
</organism>
<name>A0ABT9ID82_9ACTN</name>
<gene>
    <name evidence="1" type="ORF">QOZ88_10420</name>
</gene>
<keyword evidence="1" id="KW-0808">Transferase</keyword>
<dbReference type="GO" id="GO:0016301">
    <property type="term" value="F:kinase activity"/>
    <property type="evidence" value="ECO:0007669"/>
    <property type="project" value="UniProtKB-KW"/>
</dbReference>
<dbReference type="RefSeq" id="WP_305999714.1">
    <property type="nucleotide sequence ID" value="NZ_JASNFN010000010.1"/>
</dbReference>
<sequence>MDAAPPLTTTGLADRLLASPPLLGGTRLVRVDGPAGSGKTTLAAGLAAALPDVAVVHMDDLYAGWTLTGAVARLAAGVLGPLAEGRPGAYHRYDWAQGRFAPDRTPVPVPGVLVVEGCGSGSREVDPWASLRIWVEADPSVRLARGVARDGAHLAGEWRRWQRTEAVHFATEGTRARADVVVDGGR</sequence>
<dbReference type="InterPro" id="IPR027417">
    <property type="entry name" value="P-loop_NTPase"/>
</dbReference>
<evidence type="ECO:0000313" key="1">
    <source>
        <dbReference type="EMBL" id="MDP5183055.1"/>
    </source>
</evidence>
<evidence type="ECO:0000313" key="2">
    <source>
        <dbReference type="Proteomes" id="UP001233673"/>
    </source>
</evidence>
<dbReference type="SUPFAM" id="SSF52540">
    <property type="entry name" value="P-loop containing nucleoside triphosphate hydrolases"/>
    <property type="match status" value="1"/>
</dbReference>
<accession>A0ABT9ID82</accession>
<dbReference type="Gene3D" id="3.40.50.300">
    <property type="entry name" value="P-loop containing nucleotide triphosphate hydrolases"/>
    <property type="match status" value="1"/>
</dbReference>
<comment type="caution">
    <text evidence="1">The sequence shown here is derived from an EMBL/GenBank/DDBJ whole genome shotgun (WGS) entry which is preliminary data.</text>
</comment>
<dbReference type="Proteomes" id="UP001233673">
    <property type="component" value="Unassembled WGS sequence"/>
</dbReference>
<keyword evidence="1" id="KW-0418">Kinase</keyword>
<keyword evidence="2" id="KW-1185">Reference proteome</keyword>